<dbReference type="Proteomes" id="UP000055024">
    <property type="component" value="Unassembled WGS sequence"/>
</dbReference>
<sequence length="251" mass="29557">MSDNIQNIPLLNDESIVYVCPSCQQKIAAWVQIMNRVARDPWAPYHSALYRENYENYVVYRNYLEDQILSILEKILVGVGYFSRKPYYVLQEDLNSNNPYLTNAEITYITDMRASYRLMNLLLRKIAIAKKIMAKIIERLAREPCAPHHSDLYRESFDHYLLDLRYMEDQIMSILERIHLCIAHFSQKPYRILLANIDPESVHLTDAEISLIIEVRESFPQLKRLLSLFSDARKMLNIQLTRAIASGQRKR</sequence>
<dbReference type="AlphaFoldDB" id="A0A0V1HHJ3"/>
<organism evidence="1 2">
    <name type="scientific">Trichinella zimbabwensis</name>
    <dbReference type="NCBI Taxonomy" id="268475"/>
    <lineage>
        <taxon>Eukaryota</taxon>
        <taxon>Metazoa</taxon>
        <taxon>Ecdysozoa</taxon>
        <taxon>Nematoda</taxon>
        <taxon>Enoplea</taxon>
        <taxon>Dorylaimia</taxon>
        <taxon>Trichinellida</taxon>
        <taxon>Trichinellidae</taxon>
        <taxon>Trichinella</taxon>
    </lineage>
</organism>
<evidence type="ECO:0000313" key="1">
    <source>
        <dbReference type="EMBL" id="KRZ09680.1"/>
    </source>
</evidence>
<accession>A0A0V1HHJ3</accession>
<dbReference type="OrthoDB" id="10282445at2759"/>
<name>A0A0V1HHJ3_9BILA</name>
<proteinExistence type="predicted"/>
<dbReference type="EMBL" id="JYDP01000069">
    <property type="protein sequence ID" value="KRZ09680.1"/>
    <property type="molecule type" value="Genomic_DNA"/>
</dbReference>
<keyword evidence="2" id="KW-1185">Reference proteome</keyword>
<comment type="caution">
    <text evidence="1">The sequence shown here is derived from an EMBL/GenBank/DDBJ whole genome shotgun (WGS) entry which is preliminary data.</text>
</comment>
<protein>
    <submittedName>
        <fullName evidence="1">Uncharacterized protein</fullName>
    </submittedName>
</protein>
<gene>
    <name evidence="1" type="ORF">T11_16126</name>
</gene>
<reference evidence="1 2" key="1">
    <citation type="submission" date="2015-01" db="EMBL/GenBank/DDBJ databases">
        <title>Evolution of Trichinella species and genotypes.</title>
        <authorList>
            <person name="Korhonen P.K."/>
            <person name="Edoardo P."/>
            <person name="Giuseppe L.R."/>
            <person name="Gasser R.B."/>
        </authorList>
    </citation>
    <scope>NUCLEOTIDE SEQUENCE [LARGE SCALE GENOMIC DNA]</scope>
    <source>
        <strain evidence="1">ISS1029</strain>
    </source>
</reference>
<evidence type="ECO:0000313" key="2">
    <source>
        <dbReference type="Proteomes" id="UP000055024"/>
    </source>
</evidence>